<dbReference type="PATRIC" id="fig|1614.7.peg.1176"/>
<name>A0A0C1PMC9_9LACO</name>
<evidence type="ECO:0000256" key="2">
    <source>
        <dbReference type="SAM" id="Phobius"/>
    </source>
</evidence>
<dbReference type="OrthoDB" id="2291432at2"/>
<dbReference type="InterPro" id="IPR046481">
    <property type="entry name" value="DUF6574"/>
</dbReference>
<organism evidence="4 5">
    <name type="scientific">Fructilactobacillus fructivorans</name>
    <dbReference type="NCBI Taxonomy" id="1614"/>
    <lineage>
        <taxon>Bacteria</taxon>
        <taxon>Bacillati</taxon>
        <taxon>Bacillota</taxon>
        <taxon>Bacilli</taxon>
        <taxon>Lactobacillales</taxon>
        <taxon>Lactobacillaceae</taxon>
        <taxon>Fructilactobacillus</taxon>
    </lineage>
</organism>
<protein>
    <submittedName>
        <fullName evidence="4">Putative membrane protein</fullName>
    </submittedName>
</protein>
<dbReference type="EMBL" id="JOJZ01000024">
    <property type="protein sequence ID" value="KID41091.1"/>
    <property type="molecule type" value="Genomic_DNA"/>
</dbReference>
<reference evidence="4 5" key="1">
    <citation type="submission" date="2014-06" db="EMBL/GenBank/DDBJ databases">
        <title>Functional and comparative genomic analyses of the Drosophila gut microbiota identify candidate symbiosis factors.</title>
        <authorList>
            <person name="Newell P.D."/>
            <person name="Chaston J.M."/>
            <person name="Douglas A.E."/>
        </authorList>
    </citation>
    <scope>NUCLEOTIDE SEQUENCE [LARGE SCALE GENOMIC DNA]</scope>
    <source>
        <strain evidence="4 5">DmCS_002</strain>
    </source>
</reference>
<evidence type="ECO:0000256" key="1">
    <source>
        <dbReference type="SAM" id="MobiDB-lite"/>
    </source>
</evidence>
<feature type="transmembrane region" description="Helical" evidence="2">
    <location>
        <begin position="77"/>
        <end position="101"/>
    </location>
</feature>
<feature type="transmembrane region" description="Helical" evidence="2">
    <location>
        <begin position="121"/>
        <end position="148"/>
    </location>
</feature>
<feature type="transmembrane region" description="Helical" evidence="2">
    <location>
        <begin position="227"/>
        <end position="248"/>
    </location>
</feature>
<accession>A0A0C1PMC9</accession>
<dbReference type="Pfam" id="PF13240">
    <property type="entry name" value="Zn_Ribbon_1"/>
    <property type="match status" value="1"/>
</dbReference>
<dbReference type="RefSeq" id="WP_039145036.1">
    <property type="nucleotide sequence ID" value="NZ_JOJZ01000024.1"/>
</dbReference>
<dbReference type="AlphaFoldDB" id="A0A0C1PMC9"/>
<proteinExistence type="predicted"/>
<evidence type="ECO:0000259" key="3">
    <source>
        <dbReference type="Pfam" id="PF13240"/>
    </source>
</evidence>
<feature type="domain" description="Zinc-ribbon" evidence="3">
    <location>
        <begin position="4"/>
        <end position="25"/>
    </location>
</feature>
<dbReference type="Proteomes" id="UP000031397">
    <property type="component" value="Unassembled WGS sequence"/>
</dbReference>
<keyword evidence="2" id="KW-0812">Transmembrane</keyword>
<gene>
    <name evidence="4" type="ORF">LfDm3_1237</name>
</gene>
<keyword evidence="2" id="KW-1133">Transmembrane helix</keyword>
<feature type="transmembrane region" description="Helical" evidence="2">
    <location>
        <begin position="168"/>
        <end position="188"/>
    </location>
</feature>
<keyword evidence="5" id="KW-1185">Reference proteome</keyword>
<comment type="caution">
    <text evidence="4">The sequence shown here is derived from an EMBL/GenBank/DDBJ whole genome shotgun (WGS) entry which is preliminary data.</text>
</comment>
<dbReference type="InterPro" id="IPR026870">
    <property type="entry name" value="Zinc_ribbon_dom"/>
</dbReference>
<evidence type="ECO:0000313" key="5">
    <source>
        <dbReference type="Proteomes" id="UP000031397"/>
    </source>
</evidence>
<evidence type="ECO:0000313" key="4">
    <source>
        <dbReference type="EMBL" id="KID41091.1"/>
    </source>
</evidence>
<sequence>MNECPNCHFHNQPGAKFCVKCGTKLTGNSSNVHNESKKKQQPRSPQSDATNGLNNVFTYFVASVKHPVKYEVPGEKYLGYISLGVFTVLTWLVSFVLAMRINGGLANESIPYSVLHKINRVFNTSLMGLGLIIALLGLLSWILGYVGIHFVMNNAMSLSEYTNEYGRFLNVGIILLLVGIIFAAVMPAGILMWIGLYLVSLAITISGWALTYEVLVSKDFGSVDRFYVLLVITVVVAIVAVVCVSLLWGSLSSQLSNLGQELIGRFMDSLNQDY</sequence>
<feature type="transmembrane region" description="Helical" evidence="2">
    <location>
        <begin position="194"/>
        <end position="215"/>
    </location>
</feature>
<dbReference type="Pfam" id="PF20214">
    <property type="entry name" value="DUF6574"/>
    <property type="match status" value="1"/>
</dbReference>
<dbReference type="GeneID" id="74913898"/>
<feature type="region of interest" description="Disordered" evidence="1">
    <location>
        <begin position="29"/>
        <end position="50"/>
    </location>
</feature>
<keyword evidence="2" id="KW-0472">Membrane</keyword>